<evidence type="ECO:0000256" key="1">
    <source>
        <dbReference type="ARBA" id="ARBA00008761"/>
    </source>
</evidence>
<protein>
    <submittedName>
        <fullName evidence="6">Transposase</fullName>
    </submittedName>
</protein>
<evidence type="ECO:0000256" key="4">
    <source>
        <dbReference type="ARBA" id="ARBA00023172"/>
    </source>
</evidence>
<name>A0A552IAV9_MICVR</name>
<dbReference type="GO" id="GO:0032196">
    <property type="term" value="P:transposition"/>
    <property type="evidence" value="ECO:0007669"/>
    <property type="project" value="UniProtKB-KW"/>
</dbReference>
<keyword evidence="4" id="KW-0233">DNA recombination</keyword>
<reference evidence="6 7" key="1">
    <citation type="submission" date="2019-01" db="EMBL/GenBank/DDBJ databases">
        <title>Coherence of Microcystis species and biogeography revealed through population genomics.</title>
        <authorList>
            <person name="Perez-Carrascal O.M."/>
            <person name="Terrat Y."/>
            <person name="Giani A."/>
            <person name="Fortin N."/>
            <person name="Tromas N."/>
            <person name="Shapiro B.J."/>
        </authorList>
    </citation>
    <scope>NUCLEOTIDE SEQUENCE [LARGE SCALE GENOMIC DNA]</scope>
    <source>
        <strain evidence="6">Mv_BB_P_19951000_S68D</strain>
    </source>
</reference>
<keyword evidence="3" id="KW-0238">DNA-binding</keyword>
<evidence type="ECO:0000256" key="2">
    <source>
        <dbReference type="ARBA" id="ARBA00022578"/>
    </source>
</evidence>
<dbReference type="GO" id="GO:0006310">
    <property type="term" value="P:DNA recombination"/>
    <property type="evidence" value="ECO:0007669"/>
    <property type="project" value="UniProtKB-KW"/>
</dbReference>
<organism evidence="6 7">
    <name type="scientific">Microcystis viridis Mv_BB_P_19951000_S68D</name>
    <dbReference type="NCBI Taxonomy" id="2486270"/>
    <lineage>
        <taxon>Bacteria</taxon>
        <taxon>Bacillati</taxon>
        <taxon>Cyanobacteriota</taxon>
        <taxon>Cyanophyceae</taxon>
        <taxon>Oscillatoriophycideae</taxon>
        <taxon>Chroococcales</taxon>
        <taxon>Microcystaceae</taxon>
        <taxon>Microcystis</taxon>
    </lineage>
</organism>
<keyword evidence="2" id="KW-0815">Transposition</keyword>
<comment type="caution">
    <text evidence="6">The sequence shown here is derived from an EMBL/GenBank/DDBJ whole genome shotgun (WGS) entry which is preliminary data.</text>
</comment>
<dbReference type="AlphaFoldDB" id="A0A552IAV9"/>
<accession>A0A552IAV9</accession>
<evidence type="ECO:0000313" key="6">
    <source>
        <dbReference type="EMBL" id="TRU80586.1"/>
    </source>
</evidence>
<comment type="similarity">
    <text evidence="1">In the C-terminal section; belongs to the transposase 35 family.</text>
</comment>
<feature type="domain" description="Probable transposase IS891/IS1136/IS1341" evidence="5">
    <location>
        <begin position="175"/>
        <end position="287"/>
    </location>
</feature>
<evidence type="ECO:0000256" key="3">
    <source>
        <dbReference type="ARBA" id="ARBA00023125"/>
    </source>
</evidence>
<gene>
    <name evidence="6" type="ORF">EWV77_00085</name>
</gene>
<sequence>MYATQKNQLRQLNQQEFNALTALCRLSKNLFNVALYECRQYFFAERKRLTYESNYHICKSNENYRLLNTDIAQQTMKVVDRSMRSFLGLLKAISIGRCDQRPQLPQYLSKEGYFPLIIPRIKLKDGMLAIPMSREFKKEYGEVKIQLPERLKDKNIKEVRIHPKYSARWFEIEYIYEDEAIETSVDSEKAIAIDLGVDNLAACFDTEGHQFLIDGKRLKSINQWYNKRNAELQSAKDKQGIKELTNQQAQLNQWRNDSIRDYLNKSARIIINHCLNHQIGKLVVGYNPSIKQEINIGRSNNQNFVQIPFWQLRQKLKALCSRYGIEYCEQEESYSSKASFYDQDEIPIYNADNPIKQNFSGRRVKRGLYQTKNRHLVSADINGSANILVKSKHRLNFERVSSGFLANPLRIYVS</sequence>
<evidence type="ECO:0000259" key="5">
    <source>
        <dbReference type="Pfam" id="PF01385"/>
    </source>
</evidence>
<dbReference type="InterPro" id="IPR010095">
    <property type="entry name" value="Cas12f1-like_TNB"/>
</dbReference>
<proteinExistence type="inferred from homology"/>
<evidence type="ECO:0000313" key="7">
    <source>
        <dbReference type="Proteomes" id="UP000320674"/>
    </source>
</evidence>
<dbReference type="EMBL" id="SFAZ01000004">
    <property type="protein sequence ID" value="TRU80586.1"/>
    <property type="molecule type" value="Genomic_DNA"/>
</dbReference>
<dbReference type="GO" id="GO:0003677">
    <property type="term" value="F:DNA binding"/>
    <property type="evidence" value="ECO:0007669"/>
    <property type="project" value="UniProtKB-KW"/>
</dbReference>
<dbReference type="NCBIfam" id="NF040570">
    <property type="entry name" value="guided_TnpB"/>
    <property type="match status" value="1"/>
</dbReference>
<dbReference type="Proteomes" id="UP000320674">
    <property type="component" value="Unassembled WGS sequence"/>
</dbReference>
<dbReference type="InterPro" id="IPR001959">
    <property type="entry name" value="Transposase"/>
</dbReference>
<dbReference type="Pfam" id="PF01385">
    <property type="entry name" value="OrfB_IS605"/>
    <property type="match status" value="1"/>
</dbReference>
<dbReference type="NCBIfam" id="TIGR01766">
    <property type="entry name" value="IS200/IS605 family accessory protein TnpB-like domain"/>
    <property type="match status" value="1"/>
</dbReference>